<dbReference type="AlphaFoldDB" id="A0A4P9ZGA3"/>
<name>A0A4P9ZGA3_9ASCO</name>
<accession>A0A4P9ZGA3</accession>
<sequence>MGSTVDFRQEVLRQNALANARSQPVYVTKVEVNGGSGFSKLFFSKLLAPVAERSDYTLAQLIAHVNQCRANLARTGVFLSITPSLHIDYTHTTPTARSYNLDKSLLTKVVFDVDAAEQKLGTATLAFNTEENLTVRLGYCNNNFNRNAELVHIDVDYRPYKPFEHLVLHVRFLSALRDPSFRFVTELYNAHENTQLWLSHAAKMRRGRIGISYASFHDNISLFFGLAVSRRSANTTDNDASPKRGDSVKSSVVSKVCYSTLRHAESALPCCGASVVLFSEIASDQVPRQSPVNWVKTSAALDAYRSFANATYTTHVFAEGGAICSAGPARVHGSDLFFLGGLGSFPGFAKNGVQVNGATQYYKVGATLYSRLPCAKKIDNDVSPLRCFVTGMVGNVSENVARDSGVFSTGLGLRYFNKWVHLNAGYYLASRLDSDHDIGVRDGFQFEVSIGGANQKE</sequence>
<evidence type="ECO:0008006" key="3">
    <source>
        <dbReference type="Google" id="ProtNLM"/>
    </source>
</evidence>
<keyword evidence="2" id="KW-1185">Reference proteome</keyword>
<evidence type="ECO:0000313" key="1">
    <source>
        <dbReference type="EMBL" id="RKP31928.1"/>
    </source>
</evidence>
<organism evidence="1 2">
    <name type="scientific">Metschnikowia bicuspidata</name>
    <dbReference type="NCBI Taxonomy" id="27322"/>
    <lineage>
        <taxon>Eukaryota</taxon>
        <taxon>Fungi</taxon>
        <taxon>Dikarya</taxon>
        <taxon>Ascomycota</taxon>
        <taxon>Saccharomycotina</taxon>
        <taxon>Pichiomycetes</taxon>
        <taxon>Metschnikowiaceae</taxon>
        <taxon>Metschnikowia</taxon>
    </lineage>
</organism>
<gene>
    <name evidence="1" type="ORF">METBISCDRAFT_13132</name>
</gene>
<dbReference type="Gene3D" id="2.40.160.50">
    <property type="entry name" value="membrane protein fhac: a member of the omp85/tpsb transporter family"/>
    <property type="match status" value="1"/>
</dbReference>
<reference evidence="2" key="1">
    <citation type="journal article" date="2018" name="Nat. Microbiol.">
        <title>Leveraging single-cell genomics to expand the fungal tree of life.</title>
        <authorList>
            <person name="Ahrendt S.R."/>
            <person name="Quandt C.A."/>
            <person name="Ciobanu D."/>
            <person name="Clum A."/>
            <person name="Salamov A."/>
            <person name="Andreopoulos B."/>
            <person name="Cheng J.F."/>
            <person name="Woyke T."/>
            <person name="Pelin A."/>
            <person name="Henrissat B."/>
            <person name="Reynolds N.K."/>
            <person name="Benny G.L."/>
            <person name="Smith M.E."/>
            <person name="James T.Y."/>
            <person name="Grigoriev I.V."/>
        </authorList>
    </citation>
    <scope>NUCLEOTIDE SEQUENCE [LARGE SCALE GENOMIC DNA]</scope>
    <source>
        <strain evidence="2">Baker2002</strain>
    </source>
</reference>
<evidence type="ECO:0000313" key="2">
    <source>
        <dbReference type="Proteomes" id="UP000268321"/>
    </source>
</evidence>
<dbReference type="OrthoDB" id="1724197at2759"/>
<protein>
    <recommendedName>
        <fullName evidence="3">Bacterial surface antigen (D15) domain-containing protein</fullName>
    </recommendedName>
</protein>
<dbReference type="EMBL" id="ML004436">
    <property type="protein sequence ID" value="RKP31928.1"/>
    <property type="molecule type" value="Genomic_DNA"/>
</dbReference>
<proteinExistence type="predicted"/>
<dbReference type="Proteomes" id="UP000268321">
    <property type="component" value="Unassembled WGS sequence"/>
</dbReference>